<organism evidence="3 4">
    <name type="scientific">Alsobacter soli</name>
    <dbReference type="NCBI Taxonomy" id="2109933"/>
    <lineage>
        <taxon>Bacteria</taxon>
        <taxon>Pseudomonadati</taxon>
        <taxon>Pseudomonadota</taxon>
        <taxon>Alphaproteobacteria</taxon>
        <taxon>Hyphomicrobiales</taxon>
        <taxon>Alsobacteraceae</taxon>
        <taxon>Alsobacter</taxon>
    </lineage>
</organism>
<dbReference type="InterPro" id="IPR020904">
    <property type="entry name" value="Sc_DH/Rdtase_CS"/>
</dbReference>
<dbReference type="AlphaFoldDB" id="A0A2T1HMW4"/>
<comment type="similarity">
    <text evidence="1">Belongs to the short-chain dehydrogenases/reductases (SDR) family.</text>
</comment>
<dbReference type="RefSeq" id="WP_106339936.1">
    <property type="nucleotide sequence ID" value="NZ_PVZS01000035.1"/>
</dbReference>
<evidence type="ECO:0000313" key="4">
    <source>
        <dbReference type="Proteomes" id="UP000239772"/>
    </source>
</evidence>
<evidence type="ECO:0000256" key="2">
    <source>
        <dbReference type="ARBA" id="ARBA00023002"/>
    </source>
</evidence>
<dbReference type="FunFam" id="3.40.50.720:FF:000084">
    <property type="entry name" value="Short-chain dehydrogenase reductase"/>
    <property type="match status" value="1"/>
</dbReference>
<name>A0A2T1HMW4_9HYPH</name>
<accession>A0A2T1HMW4</accession>
<dbReference type="PANTHER" id="PTHR24321:SF14">
    <property type="entry name" value="SHORT-CHAIN TYPE DEHYDROGENASE_REDUCTASE BLR2146-RELATED"/>
    <property type="match status" value="1"/>
</dbReference>
<dbReference type="GO" id="GO:0016491">
    <property type="term" value="F:oxidoreductase activity"/>
    <property type="evidence" value="ECO:0007669"/>
    <property type="project" value="UniProtKB-KW"/>
</dbReference>
<dbReference type="Gene3D" id="3.40.50.720">
    <property type="entry name" value="NAD(P)-binding Rossmann-like Domain"/>
    <property type="match status" value="1"/>
</dbReference>
<sequence>MSPSSNGRLAGRRIIVTGAASGIGRETAELFAREGAALALFDVGEGARELAGRIGAHAFSVDVSDEQAVESAVSQAAERMGGLDGLVNAAGIFPVRKLEETSLELWRKTLDVNLTGPFLVSRAAARHLRAAGAATIVNVGSGSALLPYPELSAYGASKGGLAMLSKVLAAELAPQVRVNVVCPGMTRTGMVTSWFPDPEALAERAKSVYALGRIGEPIEVAQAILFLTSAESSFVTGVTLAVDGGRTYH</sequence>
<protein>
    <submittedName>
        <fullName evidence="3">3-oxoacyl-ACP reductase</fullName>
    </submittedName>
</protein>
<dbReference type="InterPro" id="IPR002347">
    <property type="entry name" value="SDR_fam"/>
</dbReference>
<dbReference type="EMBL" id="PVZS01000035">
    <property type="protein sequence ID" value="PSC02909.1"/>
    <property type="molecule type" value="Genomic_DNA"/>
</dbReference>
<dbReference type="Pfam" id="PF13561">
    <property type="entry name" value="adh_short_C2"/>
    <property type="match status" value="1"/>
</dbReference>
<keyword evidence="2" id="KW-0560">Oxidoreductase</keyword>
<dbReference type="PRINTS" id="PR00080">
    <property type="entry name" value="SDRFAMILY"/>
</dbReference>
<dbReference type="CDD" id="cd05233">
    <property type="entry name" value="SDR_c"/>
    <property type="match status" value="1"/>
</dbReference>
<dbReference type="NCBIfam" id="NF005559">
    <property type="entry name" value="PRK07231.1"/>
    <property type="match status" value="1"/>
</dbReference>
<dbReference type="PANTHER" id="PTHR24321">
    <property type="entry name" value="DEHYDROGENASES, SHORT CHAIN"/>
    <property type="match status" value="1"/>
</dbReference>
<dbReference type="OrthoDB" id="9792355at2"/>
<dbReference type="InterPro" id="IPR036291">
    <property type="entry name" value="NAD(P)-bd_dom_sf"/>
</dbReference>
<comment type="caution">
    <text evidence="3">The sequence shown here is derived from an EMBL/GenBank/DDBJ whole genome shotgun (WGS) entry which is preliminary data.</text>
</comment>
<keyword evidence="4" id="KW-1185">Reference proteome</keyword>
<dbReference type="PROSITE" id="PS00061">
    <property type="entry name" value="ADH_SHORT"/>
    <property type="match status" value="1"/>
</dbReference>
<gene>
    <name evidence="3" type="ORF">SLNSH_21750</name>
</gene>
<evidence type="ECO:0000313" key="3">
    <source>
        <dbReference type="EMBL" id="PSC02909.1"/>
    </source>
</evidence>
<reference evidence="4" key="1">
    <citation type="submission" date="2018-03" db="EMBL/GenBank/DDBJ databases">
        <authorList>
            <person name="Sun L."/>
            <person name="Liu H."/>
            <person name="Chen W."/>
            <person name="Huang K."/>
            <person name="Liu W."/>
            <person name="Gao X."/>
        </authorList>
    </citation>
    <scope>NUCLEOTIDE SEQUENCE [LARGE SCALE GENOMIC DNA]</scope>
    <source>
        <strain evidence="4">SH9</strain>
    </source>
</reference>
<dbReference type="SUPFAM" id="SSF51735">
    <property type="entry name" value="NAD(P)-binding Rossmann-fold domains"/>
    <property type="match status" value="1"/>
</dbReference>
<proteinExistence type="inferred from homology"/>
<dbReference type="Proteomes" id="UP000239772">
    <property type="component" value="Unassembled WGS sequence"/>
</dbReference>
<dbReference type="PRINTS" id="PR00081">
    <property type="entry name" value="GDHRDH"/>
</dbReference>
<evidence type="ECO:0000256" key="1">
    <source>
        <dbReference type="ARBA" id="ARBA00006484"/>
    </source>
</evidence>